<dbReference type="AlphaFoldDB" id="A0A4P9YCH0"/>
<evidence type="ECO:0000313" key="3">
    <source>
        <dbReference type="Proteomes" id="UP000281549"/>
    </source>
</evidence>
<keyword evidence="1" id="KW-0732">Signal</keyword>
<gene>
    <name evidence="2" type="ORF">ROZALSC1DRAFT_24959</name>
</gene>
<name>A0A4P9YCH0_ROZAC</name>
<feature type="chain" id="PRO_5020945058" evidence="1">
    <location>
        <begin position="25"/>
        <end position="215"/>
    </location>
</feature>
<reference evidence="3" key="1">
    <citation type="journal article" date="2018" name="Nat. Microbiol.">
        <title>Leveraging single-cell genomics to expand the fungal tree of life.</title>
        <authorList>
            <person name="Ahrendt S.R."/>
            <person name="Quandt C.A."/>
            <person name="Ciobanu D."/>
            <person name="Clum A."/>
            <person name="Salamov A."/>
            <person name="Andreopoulos B."/>
            <person name="Cheng J.F."/>
            <person name="Woyke T."/>
            <person name="Pelin A."/>
            <person name="Henrissat B."/>
            <person name="Reynolds N.K."/>
            <person name="Benny G.L."/>
            <person name="Smith M.E."/>
            <person name="James T.Y."/>
            <person name="Grigoriev I.V."/>
        </authorList>
    </citation>
    <scope>NUCLEOTIDE SEQUENCE [LARGE SCALE GENOMIC DNA]</scope>
    <source>
        <strain evidence="3">CSF55</strain>
    </source>
</reference>
<accession>A0A4P9YCH0</accession>
<dbReference type="EMBL" id="ML006292">
    <property type="protein sequence ID" value="RKP16724.1"/>
    <property type="molecule type" value="Genomic_DNA"/>
</dbReference>
<organism evidence="2 3">
    <name type="scientific">Rozella allomycis (strain CSF55)</name>
    <dbReference type="NCBI Taxonomy" id="988480"/>
    <lineage>
        <taxon>Eukaryota</taxon>
        <taxon>Fungi</taxon>
        <taxon>Fungi incertae sedis</taxon>
        <taxon>Cryptomycota</taxon>
        <taxon>Cryptomycota incertae sedis</taxon>
        <taxon>Rozella</taxon>
    </lineage>
</organism>
<dbReference type="Proteomes" id="UP000281549">
    <property type="component" value="Unassembled WGS sequence"/>
</dbReference>
<evidence type="ECO:0000256" key="1">
    <source>
        <dbReference type="SAM" id="SignalP"/>
    </source>
</evidence>
<feature type="signal peptide" evidence="1">
    <location>
        <begin position="1"/>
        <end position="24"/>
    </location>
</feature>
<protein>
    <submittedName>
        <fullName evidence="2">Uncharacterized protein</fullName>
    </submittedName>
</protein>
<evidence type="ECO:0000313" key="2">
    <source>
        <dbReference type="EMBL" id="RKP16724.1"/>
    </source>
</evidence>
<sequence length="215" mass="24868">CFASHNLLAISCSIFFFFTGRISSFDETFKLNNDWIQQVMEMYNQVVEEYSKISLLGVQIQMLSQRELVNNMYKNLSKLWKKDASESSGDWLNVVPVSGLGLTRLGLNSLIIMAHVLNVQKVNQTVMVITLQENMIWLTIFLVASQTIGSPYVEHVFNKTLEEGAALMKSRDQNIKKYLDKCETKDLIFFPFHWRNGRRFFVFPFNDSEKTGINI</sequence>
<feature type="non-terminal residue" evidence="2">
    <location>
        <position position="1"/>
    </location>
</feature>
<proteinExistence type="predicted"/>